<organism evidence="7 8">
    <name type="scientific">Candidatus Stercoripulliclostridium merdipullorum</name>
    <dbReference type="NCBI Taxonomy" id="2840952"/>
    <lineage>
        <taxon>Bacteria</taxon>
        <taxon>Bacillati</taxon>
        <taxon>Bacillota</taxon>
        <taxon>Clostridia</taxon>
        <taxon>Eubacteriales</taxon>
        <taxon>Candidatus Stercoripulliclostridium</taxon>
    </lineage>
</organism>
<dbReference type="PANTHER" id="PTHR42749">
    <property type="entry name" value="CELL SHAPE-DETERMINING PROTEIN MREB"/>
    <property type="match status" value="1"/>
</dbReference>
<proteinExistence type="inferred from homology"/>
<dbReference type="PRINTS" id="PR01652">
    <property type="entry name" value="SHAPEPROTEIN"/>
</dbReference>
<keyword evidence="3" id="KW-0547">Nucleotide-binding</keyword>
<evidence type="ECO:0000256" key="3">
    <source>
        <dbReference type="ARBA" id="ARBA00022741"/>
    </source>
</evidence>
<reference evidence="7" key="2">
    <citation type="journal article" date="2021" name="PeerJ">
        <title>Extensive microbial diversity within the chicken gut microbiome revealed by metagenomics and culture.</title>
        <authorList>
            <person name="Gilroy R."/>
            <person name="Ravi A."/>
            <person name="Getino M."/>
            <person name="Pursley I."/>
            <person name="Horton D.L."/>
            <person name="Alikhan N.F."/>
            <person name="Baker D."/>
            <person name="Gharbi K."/>
            <person name="Hall N."/>
            <person name="Watson M."/>
            <person name="Adriaenssens E.M."/>
            <person name="Foster-Nyarko E."/>
            <person name="Jarju S."/>
            <person name="Secka A."/>
            <person name="Antonio M."/>
            <person name="Oren A."/>
            <person name="Chaudhuri R.R."/>
            <person name="La Ragione R."/>
            <person name="Hildebrand F."/>
            <person name="Pallen M.J."/>
        </authorList>
    </citation>
    <scope>NUCLEOTIDE SEQUENCE</scope>
    <source>
        <strain evidence="7">23406</strain>
    </source>
</reference>
<accession>A0A9D1NBI6</accession>
<sequence>MQKQKYIIDFGSGYISIFHKGLILREPAVAVVKKGSGLELVAAGNRALPYLKDMPLHYSAVRPISEGAVVNAEVCTMMLSEFFGRAIQRNPFGGIELYVLISLGLGSVEREAVENAVARTGYRDITLVESVLGLLPYFKRGEEGACVVFGDGTTDIAVINDDGIVSGCSVNLAGRTVDEKIVERILNNYNIKIGRATAERLKLGIGSLFENDSSVMEVAGQDLLDGKIKLIEISAEGIRPAIAYCYKKILEVVESLLTTVPQPMMARIGKKGLYLAGGGASMRGLADYITRYLSIPVTCDAEPDTALIRGAYRLINDNTGRYKEILGRAR</sequence>
<dbReference type="InterPro" id="IPR043129">
    <property type="entry name" value="ATPase_NBD"/>
</dbReference>
<reference evidence="7" key="1">
    <citation type="submission" date="2020-10" db="EMBL/GenBank/DDBJ databases">
        <authorList>
            <person name="Gilroy R."/>
        </authorList>
    </citation>
    <scope>NUCLEOTIDE SEQUENCE</scope>
    <source>
        <strain evidence="7">23406</strain>
    </source>
</reference>
<evidence type="ECO:0000256" key="6">
    <source>
        <dbReference type="ARBA" id="ARBA00023458"/>
    </source>
</evidence>
<dbReference type="GO" id="GO:0005524">
    <property type="term" value="F:ATP binding"/>
    <property type="evidence" value="ECO:0007669"/>
    <property type="project" value="UniProtKB-KW"/>
</dbReference>
<evidence type="ECO:0000256" key="1">
    <source>
        <dbReference type="ARBA" id="ARBA00004496"/>
    </source>
</evidence>
<dbReference type="EMBL" id="DVOH01000017">
    <property type="protein sequence ID" value="HIU99984.1"/>
    <property type="molecule type" value="Genomic_DNA"/>
</dbReference>
<comment type="similarity">
    <text evidence="6">Belongs to the FtsA/MreB family.</text>
</comment>
<evidence type="ECO:0000256" key="4">
    <source>
        <dbReference type="ARBA" id="ARBA00022840"/>
    </source>
</evidence>
<evidence type="ECO:0000256" key="5">
    <source>
        <dbReference type="ARBA" id="ARBA00022960"/>
    </source>
</evidence>
<dbReference type="InterPro" id="IPR056546">
    <property type="entry name" value="MreB_MamK-like"/>
</dbReference>
<keyword evidence="4" id="KW-0067">ATP-binding</keyword>
<evidence type="ECO:0000256" key="2">
    <source>
        <dbReference type="ARBA" id="ARBA00022490"/>
    </source>
</evidence>
<dbReference type="AlphaFoldDB" id="A0A9D1NBI6"/>
<gene>
    <name evidence="7" type="ORF">IAB14_02580</name>
</gene>
<evidence type="ECO:0000313" key="7">
    <source>
        <dbReference type="EMBL" id="HIU99984.1"/>
    </source>
</evidence>
<keyword evidence="2" id="KW-0963">Cytoplasm</keyword>
<dbReference type="Gene3D" id="3.30.420.40">
    <property type="match status" value="2"/>
</dbReference>
<dbReference type="GO" id="GO:0008360">
    <property type="term" value="P:regulation of cell shape"/>
    <property type="evidence" value="ECO:0007669"/>
    <property type="project" value="UniProtKB-KW"/>
</dbReference>
<dbReference type="InterPro" id="IPR004753">
    <property type="entry name" value="MreB"/>
</dbReference>
<comment type="subcellular location">
    <subcellularLocation>
        <location evidence="1">Cytoplasm</location>
    </subcellularLocation>
</comment>
<dbReference type="Proteomes" id="UP000886891">
    <property type="component" value="Unassembled WGS sequence"/>
</dbReference>
<dbReference type="GO" id="GO:0000902">
    <property type="term" value="P:cell morphogenesis"/>
    <property type="evidence" value="ECO:0007669"/>
    <property type="project" value="InterPro"/>
</dbReference>
<protein>
    <submittedName>
        <fullName evidence="7">Rod shape-determining protein</fullName>
    </submittedName>
</protein>
<dbReference type="PANTHER" id="PTHR42749:SF1">
    <property type="entry name" value="CELL SHAPE-DETERMINING PROTEIN MREB"/>
    <property type="match status" value="1"/>
</dbReference>
<dbReference type="SUPFAM" id="SSF53067">
    <property type="entry name" value="Actin-like ATPase domain"/>
    <property type="match status" value="2"/>
</dbReference>
<evidence type="ECO:0000313" key="8">
    <source>
        <dbReference type="Proteomes" id="UP000886891"/>
    </source>
</evidence>
<comment type="caution">
    <text evidence="7">The sequence shown here is derived from an EMBL/GenBank/DDBJ whole genome shotgun (WGS) entry which is preliminary data.</text>
</comment>
<keyword evidence="5" id="KW-0133">Cell shape</keyword>
<dbReference type="GO" id="GO:0005737">
    <property type="term" value="C:cytoplasm"/>
    <property type="evidence" value="ECO:0007669"/>
    <property type="project" value="UniProtKB-SubCell"/>
</dbReference>
<name>A0A9D1NBI6_9FIRM</name>
<dbReference type="Pfam" id="PF06723">
    <property type="entry name" value="MreB_Mbl"/>
    <property type="match status" value="1"/>
</dbReference>